<accession>A0A271IY27</accession>
<evidence type="ECO:0000259" key="2">
    <source>
        <dbReference type="Pfam" id="PF12867"/>
    </source>
</evidence>
<feature type="chain" id="PRO_5012786461" description="DinB-like domain-containing protein" evidence="1">
    <location>
        <begin position="22"/>
        <end position="184"/>
    </location>
</feature>
<organism evidence="3 4">
    <name type="scientific">Rubrivirga marina</name>
    <dbReference type="NCBI Taxonomy" id="1196024"/>
    <lineage>
        <taxon>Bacteria</taxon>
        <taxon>Pseudomonadati</taxon>
        <taxon>Rhodothermota</taxon>
        <taxon>Rhodothermia</taxon>
        <taxon>Rhodothermales</taxon>
        <taxon>Rubricoccaceae</taxon>
        <taxon>Rubrivirga</taxon>
    </lineage>
</organism>
<dbReference type="Proteomes" id="UP000216339">
    <property type="component" value="Unassembled WGS sequence"/>
</dbReference>
<dbReference type="InterPro" id="IPR034660">
    <property type="entry name" value="DinB/YfiT-like"/>
</dbReference>
<reference evidence="3 4" key="1">
    <citation type="submission" date="2016-11" db="EMBL/GenBank/DDBJ databases">
        <title>Study of marine rhodopsin-containing bacteria.</title>
        <authorList>
            <person name="Yoshizawa S."/>
            <person name="Kumagai Y."/>
            <person name="Kogure K."/>
        </authorList>
    </citation>
    <scope>NUCLEOTIDE SEQUENCE [LARGE SCALE GENOMIC DNA]</scope>
    <source>
        <strain evidence="3 4">SAORIC-28</strain>
    </source>
</reference>
<dbReference type="OrthoDB" id="119432at2"/>
<feature type="domain" description="DinB-like" evidence="2">
    <location>
        <begin position="49"/>
        <end position="166"/>
    </location>
</feature>
<dbReference type="InterPro" id="IPR024775">
    <property type="entry name" value="DinB-like"/>
</dbReference>
<protein>
    <recommendedName>
        <fullName evidence="2">DinB-like domain-containing protein</fullName>
    </recommendedName>
</protein>
<dbReference type="RefSeq" id="WP_095509743.1">
    <property type="nucleotide sequence ID" value="NZ_MQWD01000001.1"/>
</dbReference>
<dbReference type="SUPFAM" id="SSF109854">
    <property type="entry name" value="DinB/YfiT-like putative metalloenzymes"/>
    <property type="match status" value="1"/>
</dbReference>
<dbReference type="AlphaFoldDB" id="A0A271IY27"/>
<evidence type="ECO:0000313" key="4">
    <source>
        <dbReference type="Proteomes" id="UP000216339"/>
    </source>
</evidence>
<gene>
    <name evidence="3" type="ORF">BSZ37_06410</name>
</gene>
<sequence>MTHSRLLARTALLFCVLSAHASAQDPVSAQDASAEPVTMSLEGLHEVTAAHILGTAELLDEEMYAYRPTEDVRTAGQLLAHIANAQYSFCSAAAGEDRPTQENVEEAATTKADIIAALRDSFDYCAAVYDGMTDAEGAEVRSVFGRDMAASGALAFNSMHNYEHYGNLVTYMRLNGIVPPSSQP</sequence>
<keyword evidence="1" id="KW-0732">Signal</keyword>
<keyword evidence="4" id="KW-1185">Reference proteome</keyword>
<dbReference type="Pfam" id="PF12867">
    <property type="entry name" value="DinB_2"/>
    <property type="match status" value="1"/>
</dbReference>
<proteinExistence type="predicted"/>
<dbReference type="EMBL" id="MQWD01000001">
    <property type="protein sequence ID" value="PAP76102.1"/>
    <property type="molecule type" value="Genomic_DNA"/>
</dbReference>
<name>A0A271IY27_9BACT</name>
<evidence type="ECO:0000256" key="1">
    <source>
        <dbReference type="SAM" id="SignalP"/>
    </source>
</evidence>
<feature type="signal peptide" evidence="1">
    <location>
        <begin position="1"/>
        <end position="21"/>
    </location>
</feature>
<dbReference type="Gene3D" id="1.20.120.450">
    <property type="entry name" value="dinb family like domain"/>
    <property type="match status" value="1"/>
</dbReference>
<comment type="caution">
    <text evidence="3">The sequence shown here is derived from an EMBL/GenBank/DDBJ whole genome shotgun (WGS) entry which is preliminary data.</text>
</comment>
<evidence type="ECO:0000313" key="3">
    <source>
        <dbReference type="EMBL" id="PAP76102.1"/>
    </source>
</evidence>